<reference evidence="2 4" key="1">
    <citation type="submission" date="2017-11" db="EMBL/GenBank/DDBJ databases">
        <title>De novo assembly and phasing of dikaryotic genomes from two isolates of Puccinia coronata f. sp. avenae, the causal agent of oat crown rust.</title>
        <authorList>
            <person name="Miller M.E."/>
            <person name="Zhang Y."/>
            <person name="Omidvar V."/>
            <person name="Sperschneider J."/>
            <person name="Schwessinger B."/>
            <person name="Raley C."/>
            <person name="Palmer J.M."/>
            <person name="Garnica D."/>
            <person name="Upadhyaya N."/>
            <person name="Rathjen J."/>
            <person name="Taylor J.M."/>
            <person name="Park R.F."/>
            <person name="Dodds P.N."/>
            <person name="Hirsch C.D."/>
            <person name="Kianian S.F."/>
            <person name="Figueroa M."/>
        </authorList>
    </citation>
    <scope>NUCLEOTIDE SEQUENCE [LARGE SCALE GENOMIC DNA]</scope>
    <source>
        <strain evidence="2">12SD80</strain>
    </source>
</reference>
<dbReference type="AlphaFoldDB" id="A0A2N5TA75"/>
<protein>
    <recommendedName>
        <fullName evidence="5">CBM1 domain-containing protein</fullName>
    </recommendedName>
</protein>
<gene>
    <name evidence="3" type="ORF">PCASD_11134</name>
    <name evidence="2" type="ORF">PCASD_13458</name>
</gene>
<evidence type="ECO:0000313" key="4">
    <source>
        <dbReference type="Proteomes" id="UP000235392"/>
    </source>
</evidence>
<evidence type="ECO:0000313" key="3">
    <source>
        <dbReference type="EMBL" id="PLW37185.1"/>
    </source>
</evidence>
<feature type="signal peptide" evidence="1">
    <location>
        <begin position="1"/>
        <end position="21"/>
    </location>
</feature>
<dbReference type="EMBL" id="PGCI01000147">
    <property type="protein sequence ID" value="PLW37185.1"/>
    <property type="molecule type" value="Genomic_DNA"/>
</dbReference>
<name>A0A2N5TA75_9BASI</name>
<evidence type="ECO:0000256" key="1">
    <source>
        <dbReference type="SAM" id="SignalP"/>
    </source>
</evidence>
<evidence type="ECO:0000313" key="2">
    <source>
        <dbReference type="EMBL" id="PLW22427.1"/>
    </source>
</evidence>
<dbReference type="EMBL" id="PGCI01000664">
    <property type="protein sequence ID" value="PLW22427.1"/>
    <property type="molecule type" value="Genomic_DNA"/>
</dbReference>
<evidence type="ECO:0008006" key="5">
    <source>
        <dbReference type="Google" id="ProtNLM"/>
    </source>
</evidence>
<sequence length="114" mass="12341">MPFSKIDLLLCMILLSPNVSGFSCPPDDKSLSQYVNGGCVSTDNKTVSYPGGSSQNGNFKCGNKYWNIPSCCLDQVSKSQGLKKPISVDRCKIGSASKREQLNSAESRVKQNQS</sequence>
<keyword evidence="1" id="KW-0732">Signal</keyword>
<organism evidence="2 4">
    <name type="scientific">Puccinia coronata f. sp. avenae</name>
    <dbReference type="NCBI Taxonomy" id="200324"/>
    <lineage>
        <taxon>Eukaryota</taxon>
        <taxon>Fungi</taxon>
        <taxon>Dikarya</taxon>
        <taxon>Basidiomycota</taxon>
        <taxon>Pucciniomycotina</taxon>
        <taxon>Pucciniomycetes</taxon>
        <taxon>Pucciniales</taxon>
        <taxon>Pucciniaceae</taxon>
        <taxon>Puccinia</taxon>
    </lineage>
</organism>
<dbReference type="PROSITE" id="PS51257">
    <property type="entry name" value="PROKAR_LIPOPROTEIN"/>
    <property type="match status" value="1"/>
</dbReference>
<dbReference type="Proteomes" id="UP000235392">
    <property type="component" value="Unassembled WGS sequence"/>
</dbReference>
<feature type="chain" id="PRO_5014563373" description="CBM1 domain-containing protein" evidence="1">
    <location>
        <begin position="22"/>
        <end position="114"/>
    </location>
</feature>
<proteinExistence type="predicted"/>
<comment type="caution">
    <text evidence="2">The sequence shown here is derived from an EMBL/GenBank/DDBJ whole genome shotgun (WGS) entry which is preliminary data.</text>
</comment>
<accession>A0A2N5TA75</accession>